<dbReference type="EMBL" id="MU277376">
    <property type="protein sequence ID" value="KAI0054627.1"/>
    <property type="molecule type" value="Genomic_DNA"/>
</dbReference>
<reference evidence="1" key="2">
    <citation type="journal article" date="2022" name="New Phytol.">
        <title>Evolutionary transition to the ectomycorrhizal habit in the genomes of a hyperdiverse lineage of mushroom-forming fungi.</title>
        <authorList>
            <person name="Looney B."/>
            <person name="Miyauchi S."/>
            <person name="Morin E."/>
            <person name="Drula E."/>
            <person name="Courty P.E."/>
            <person name="Kohler A."/>
            <person name="Kuo A."/>
            <person name="LaButti K."/>
            <person name="Pangilinan J."/>
            <person name="Lipzen A."/>
            <person name="Riley R."/>
            <person name="Andreopoulos W."/>
            <person name="He G."/>
            <person name="Johnson J."/>
            <person name="Nolan M."/>
            <person name="Tritt A."/>
            <person name="Barry K.W."/>
            <person name="Grigoriev I.V."/>
            <person name="Nagy L.G."/>
            <person name="Hibbett D."/>
            <person name="Henrissat B."/>
            <person name="Matheny P.B."/>
            <person name="Labbe J."/>
            <person name="Martin F.M."/>
        </authorList>
    </citation>
    <scope>NUCLEOTIDE SEQUENCE</scope>
    <source>
        <strain evidence="1">HHB10654</strain>
    </source>
</reference>
<sequence length="502" mass="55892">MGTFLLKGLKNTLPAFEKQRLIFEELEKTIPSNLAHVWEEAVLAWDADKSRPNPYKEPECTNTTANMRLELAQEEAEEAARGVIALHEMSASVFLSAGMELEEQQHVLRLRAAKAHPTSVEKASLQVKRNTLQHRIQMWRTVQQLYMPASLTMPDVEPSSTQSSSSTRTTEKAENTKLWLPSELPEALRRAGCSAGLAGKEMRLRTAQADDALHQIRRQLRLRLAWVHEKKIHIDGPGQGAMTRSHATLKRVNEKLQRFVAKYRRARAALVILAPGGSWEAQLRVLADEDVRSPTKDEEGLGKDKRELSWIWRVQVQDARDIPGENPASEEEVHESMRAEWVQCRAKVRRWREERDTLLEEMRRTVTTLLARSETWAARVDSRPSAALDIQRGLNAYALRQAAVYSGLANAFYKLWAPKVHAFGLSVAWPAALASAASPSDAAAPTASQITPGSGDQSVGIVETAVRGDRTRSDSESESGSDSDSDSDDSISGLCSDPYDSE</sequence>
<organism evidence="1 2">
    <name type="scientific">Artomyces pyxidatus</name>
    <dbReference type="NCBI Taxonomy" id="48021"/>
    <lineage>
        <taxon>Eukaryota</taxon>
        <taxon>Fungi</taxon>
        <taxon>Dikarya</taxon>
        <taxon>Basidiomycota</taxon>
        <taxon>Agaricomycotina</taxon>
        <taxon>Agaricomycetes</taxon>
        <taxon>Russulales</taxon>
        <taxon>Auriscalpiaceae</taxon>
        <taxon>Artomyces</taxon>
    </lineage>
</organism>
<evidence type="ECO:0000313" key="2">
    <source>
        <dbReference type="Proteomes" id="UP000814140"/>
    </source>
</evidence>
<gene>
    <name evidence="1" type="ORF">BV25DRAFT_1843527</name>
</gene>
<comment type="caution">
    <text evidence="1">The sequence shown here is derived from an EMBL/GenBank/DDBJ whole genome shotgun (WGS) entry which is preliminary data.</text>
</comment>
<reference evidence="1" key="1">
    <citation type="submission" date="2021-03" db="EMBL/GenBank/DDBJ databases">
        <authorList>
            <consortium name="DOE Joint Genome Institute"/>
            <person name="Ahrendt S."/>
            <person name="Looney B.P."/>
            <person name="Miyauchi S."/>
            <person name="Morin E."/>
            <person name="Drula E."/>
            <person name="Courty P.E."/>
            <person name="Chicoki N."/>
            <person name="Fauchery L."/>
            <person name="Kohler A."/>
            <person name="Kuo A."/>
            <person name="Labutti K."/>
            <person name="Pangilinan J."/>
            <person name="Lipzen A."/>
            <person name="Riley R."/>
            <person name="Andreopoulos W."/>
            <person name="He G."/>
            <person name="Johnson J."/>
            <person name="Barry K.W."/>
            <person name="Grigoriev I.V."/>
            <person name="Nagy L."/>
            <person name="Hibbett D."/>
            <person name="Henrissat B."/>
            <person name="Matheny P.B."/>
            <person name="Labbe J."/>
            <person name="Martin F."/>
        </authorList>
    </citation>
    <scope>NUCLEOTIDE SEQUENCE</scope>
    <source>
        <strain evidence="1">HHB10654</strain>
    </source>
</reference>
<protein>
    <submittedName>
        <fullName evidence="1">Uncharacterized protein</fullName>
    </submittedName>
</protein>
<dbReference type="Proteomes" id="UP000814140">
    <property type="component" value="Unassembled WGS sequence"/>
</dbReference>
<name>A0ACB8SEL6_9AGAM</name>
<proteinExistence type="predicted"/>
<accession>A0ACB8SEL6</accession>
<evidence type="ECO:0000313" key="1">
    <source>
        <dbReference type="EMBL" id="KAI0054627.1"/>
    </source>
</evidence>
<keyword evidence="2" id="KW-1185">Reference proteome</keyword>